<reference evidence="2 3" key="1">
    <citation type="submission" date="2020-04" db="EMBL/GenBank/DDBJ databases">
        <authorList>
            <person name="Wallbank WR R."/>
            <person name="Pardo Diaz C."/>
            <person name="Kozak K."/>
            <person name="Martin S."/>
            <person name="Jiggins C."/>
            <person name="Moest M."/>
            <person name="Warren A I."/>
            <person name="Byers J.R.P. K."/>
            <person name="Montejo-Kovacevich G."/>
            <person name="Yen C E."/>
        </authorList>
    </citation>
    <scope>NUCLEOTIDE SEQUENCE [LARGE SCALE GENOMIC DNA]</scope>
</reference>
<dbReference type="AlphaFoldDB" id="A0A8S1AMW0"/>
<dbReference type="PANTHER" id="PTHR46599:SF3">
    <property type="entry name" value="PIGGYBAC TRANSPOSABLE ELEMENT-DERIVED PROTEIN 4"/>
    <property type="match status" value="1"/>
</dbReference>
<organism evidence="2 3">
    <name type="scientific">Arctia plantaginis</name>
    <name type="common">Wood tiger moth</name>
    <name type="synonym">Phalaena plantaginis</name>
    <dbReference type="NCBI Taxonomy" id="874455"/>
    <lineage>
        <taxon>Eukaryota</taxon>
        <taxon>Metazoa</taxon>
        <taxon>Ecdysozoa</taxon>
        <taxon>Arthropoda</taxon>
        <taxon>Hexapoda</taxon>
        <taxon>Insecta</taxon>
        <taxon>Pterygota</taxon>
        <taxon>Neoptera</taxon>
        <taxon>Endopterygota</taxon>
        <taxon>Lepidoptera</taxon>
        <taxon>Glossata</taxon>
        <taxon>Ditrysia</taxon>
        <taxon>Noctuoidea</taxon>
        <taxon>Erebidae</taxon>
        <taxon>Arctiinae</taxon>
        <taxon>Arctia</taxon>
    </lineage>
</organism>
<protein>
    <recommendedName>
        <fullName evidence="1">PiggyBac transposable element-derived protein domain-containing protein</fullName>
    </recommendedName>
</protein>
<evidence type="ECO:0000313" key="3">
    <source>
        <dbReference type="Proteomes" id="UP000494106"/>
    </source>
</evidence>
<sequence length="249" mass="28503">MAWQVNFAQKIATTAAKLGIKSYELCESSTGYLWIFFVYTGKGQANEQTEQQTDEDLQDSILIDLTDDISNDLTTDDSAKPPPATNATAQIVHTLAKPLLGKGHTIIMDNFYNSPLLARYLKSNNTDCFGTLRVIREFVPESFKSVSKSELRPGEVMLSYCEDLLIMMWRDTNVVAMVSTFHDGKVGGKEKYGHYKYKPQIVLEYNHSMGGVDKKDQLLFSHPMERSRNKIWYKKVFRRLLNVFHLKRL</sequence>
<gene>
    <name evidence="2" type="ORF">APLA_LOCUS12019</name>
</gene>
<comment type="caution">
    <text evidence="2">The sequence shown here is derived from an EMBL/GenBank/DDBJ whole genome shotgun (WGS) entry which is preliminary data.</text>
</comment>
<dbReference type="OrthoDB" id="75807at2759"/>
<dbReference type="InterPro" id="IPR029526">
    <property type="entry name" value="PGBD"/>
</dbReference>
<feature type="domain" description="PiggyBac transposable element-derived protein" evidence="1">
    <location>
        <begin position="83"/>
        <end position="244"/>
    </location>
</feature>
<proteinExistence type="predicted"/>
<name>A0A8S1AMW0_ARCPL</name>
<evidence type="ECO:0000259" key="1">
    <source>
        <dbReference type="Pfam" id="PF13843"/>
    </source>
</evidence>
<dbReference type="PANTHER" id="PTHR46599">
    <property type="entry name" value="PIGGYBAC TRANSPOSABLE ELEMENT-DERIVED PROTEIN 4"/>
    <property type="match status" value="1"/>
</dbReference>
<keyword evidence="3" id="KW-1185">Reference proteome</keyword>
<dbReference type="EMBL" id="CADEBC010000537">
    <property type="protein sequence ID" value="CAB3249204.1"/>
    <property type="molecule type" value="Genomic_DNA"/>
</dbReference>
<dbReference type="Proteomes" id="UP000494106">
    <property type="component" value="Unassembled WGS sequence"/>
</dbReference>
<feature type="domain" description="PiggyBac transposable element-derived protein" evidence="1">
    <location>
        <begin position="5"/>
        <end position="71"/>
    </location>
</feature>
<dbReference type="Pfam" id="PF13843">
    <property type="entry name" value="DDE_Tnp_1_7"/>
    <property type="match status" value="2"/>
</dbReference>
<accession>A0A8S1AMW0</accession>
<evidence type="ECO:0000313" key="2">
    <source>
        <dbReference type="EMBL" id="CAB3249204.1"/>
    </source>
</evidence>